<gene>
    <name evidence="2" type="ORF">EGN73_02240</name>
</gene>
<accession>A0A951IRX1</accession>
<evidence type="ECO:0000313" key="2">
    <source>
        <dbReference type="EMBL" id="MBW3466635.1"/>
    </source>
</evidence>
<dbReference type="EMBL" id="RPHB01000001">
    <property type="protein sequence ID" value="MBW3466635.1"/>
    <property type="molecule type" value="Genomic_DNA"/>
</dbReference>
<evidence type="ECO:0000313" key="3">
    <source>
        <dbReference type="Proteomes" id="UP000727490"/>
    </source>
</evidence>
<evidence type="ECO:0000259" key="1">
    <source>
        <dbReference type="Pfam" id="PF00027"/>
    </source>
</evidence>
<keyword evidence="3" id="KW-1185">Reference proteome</keyword>
<dbReference type="Proteomes" id="UP000727490">
    <property type="component" value="Unassembled WGS sequence"/>
</dbReference>
<dbReference type="CDD" id="cd00038">
    <property type="entry name" value="CAP_ED"/>
    <property type="match status" value="1"/>
</dbReference>
<sequence>MRSLTVYGVNLTVSRNFMSKPYYNKLQNLLDMEVTAFDRLYSLLRFTDVKKKDFVLKEGDTCKFIGLVQKGTLRTFYVNEKGEEVSFLFHFNQQIEDIVFTDYESFLLETPSKLNIQALEDSTVCFINYDDWQRLCNESDYWMHFSKKMTEKVFLAAKRRIEDLLYYSPENRYLKLLKDNPLLFQKIPQKLIASYLGITPQSLSRIRKRICIN</sequence>
<dbReference type="AlphaFoldDB" id="A0A951IRX1"/>
<dbReference type="RefSeq" id="WP_219286699.1">
    <property type="nucleotide sequence ID" value="NZ_RPHB01000001.1"/>
</dbReference>
<protein>
    <submittedName>
        <fullName evidence="2">Crp/Fnr family transcriptional regulator</fullName>
    </submittedName>
</protein>
<dbReference type="InterPro" id="IPR000595">
    <property type="entry name" value="cNMP-bd_dom"/>
</dbReference>
<dbReference type="Pfam" id="PF00027">
    <property type="entry name" value="cNMP_binding"/>
    <property type="match status" value="1"/>
</dbReference>
<feature type="domain" description="Cyclic nucleotide-binding" evidence="1">
    <location>
        <begin position="49"/>
        <end position="138"/>
    </location>
</feature>
<organism evidence="2 3">
    <name type="scientific">Arthrospiribacter ruber</name>
    <dbReference type="NCBI Taxonomy" id="2487934"/>
    <lineage>
        <taxon>Bacteria</taxon>
        <taxon>Pseudomonadati</taxon>
        <taxon>Bacteroidota</taxon>
        <taxon>Cytophagia</taxon>
        <taxon>Cytophagales</taxon>
        <taxon>Cyclobacteriaceae</taxon>
        <taxon>Arthrospiribacter</taxon>
    </lineage>
</organism>
<proteinExistence type="predicted"/>
<comment type="caution">
    <text evidence="2">The sequence shown here is derived from an EMBL/GenBank/DDBJ whole genome shotgun (WGS) entry which is preliminary data.</text>
</comment>
<reference evidence="2 3" key="1">
    <citation type="journal article" date="2020" name="Syst. Appl. Microbiol.">
        <title>Arthrospiribacter ruber gen. nov., sp. nov., a novel bacterium isolated from Arthrospira cultures.</title>
        <authorList>
            <person name="Waleron M."/>
            <person name="Misztak A."/>
            <person name="Waleron M.M."/>
            <person name="Furmaniak M."/>
            <person name="Mrozik A."/>
            <person name="Waleron K."/>
        </authorList>
    </citation>
    <scope>NUCLEOTIDE SEQUENCE [LARGE SCALE GENOMIC DNA]</scope>
    <source>
        <strain evidence="2 3">DPMB0001</strain>
    </source>
</reference>
<name>A0A951IRX1_9BACT</name>